<name>A0A397T7N0_9GLOM</name>
<dbReference type="CDD" id="cd00121">
    <property type="entry name" value="MATH"/>
    <property type="match status" value="1"/>
</dbReference>
<dbReference type="InterPro" id="IPR008974">
    <property type="entry name" value="TRAF-like"/>
</dbReference>
<keyword evidence="4" id="KW-1185">Reference proteome</keyword>
<protein>
    <recommendedName>
        <fullName evidence="5">BTB domain-containing protein</fullName>
    </recommendedName>
</protein>
<dbReference type="PROSITE" id="PS50097">
    <property type="entry name" value="BTB"/>
    <property type="match status" value="1"/>
</dbReference>
<dbReference type="Proteomes" id="UP000265703">
    <property type="component" value="Unassembled WGS sequence"/>
</dbReference>
<dbReference type="EMBL" id="QKYT01000095">
    <property type="protein sequence ID" value="RIA93852.1"/>
    <property type="molecule type" value="Genomic_DNA"/>
</dbReference>
<dbReference type="SUPFAM" id="SSF54695">
    <property type="entry name" value="POZ domain"/>
    <property type="match status" value="1"/>
</dbReference>
<dbReference type="InterPro" id="IPR002083">
    <property type="entry name" value="MATH/TRAF_dom"/>
</dbReference>
<dbReference type="GO" id="GO:0030163">
    <property type="term" value="P:protein catabolic process"/>
    <property type="evidence" value="ECO:0007669"/>
    <property type="project" value="UniProtKB-ARBA"/>
</dbReference>
<feature type="domain" description="MATH" evidence="2">
    <location>
        <begin position="27"/>
        <end position="190"/>
    </location>
</feature>
<dbReference type="Gene3D" id="3.30.710.10">
    <property type="entry name" value="Potassium Channel Kv1.1, Chain A"/>
    <property type="match status" value="1"/>
</dbReference>
<comment type="caution">
    <text evidence="3">The sequence shown here is derived from an EMBL/GenBank/DDBJ whole genome shotgun (WGS) entry which is preliminary data.</text>
</comment>
<evidence type="ECO:0000259" key="1">
    <source>
        <dbReference type="PROSITE" id="PS50097"/>
    </source>
</evidence>
<evidence type="ECO:0008006" key="5">
    <source>
        <dbReference type="Google" id="ProtNLM"/>
    </source>
</evidence>
<dbReference type="OrthoDB" id="6359816at2759"/>
<dbReference type="Gene3D" id="2.60.210.10">
    <property type="entry name" value="Apoptosis, Tumor Necrosis Factor Receptor Associated Protein 2, Chain A"/>
    <property type="match status" value="1"/>
</dbReference>
<accession>A0A397T7N0</accession>
<organism evidence="3 4">
    <name type="scientific">Glomus cerebriforme</name>
    <dbReference type="NCBI Taxonomy" id="658196"/>
    <lineage>
        <taxon>Eukaryota</taxon>
        <taxon>Fungi</taxon>
        <taxon>Fungi incertae sedis</taxon>
        <taxon>Mucoromycota</taxon>
        <taxon>Glomeromycotina</taxon>
        <taxon>Glomeromycetes</taxon>
        <taxon>Glomerales</taxon>
        <taxon>Glomeraceae</taxon>
        <taxon>Glomus</taxon>
    </lineage>
</organism>
<reference evidence="3 4" key="1">
    <citation type="submission" date="2018-06" db="EMBL/GenBank/DDBJ databases">
        <title>Comparative genomics reveals the genomic features of Rhizophagus irregularis, R. cerebriforme, R. diaphanum and Gigaspora rosea, and their symbiotic lifestyle signature.</title>
        <authorList>
            <person name="Morin E."/>
            <person name="San Clemente H."/>
            <person name="Chen E.C.H."/>
            <person name="De La Providencia I."/>
            <person name="Hainaut M."/>
            <person name="Kuo A."/>
            <person name="Kohler A."/>
            <person name="Murat C."/>
            <person name="Tang N."/>
            <person name="Roy S."/>
            <person name="Loubradou J."/>
            <person name="Henrissat B."/>
            <person name="Grigoriev I.V."/>
            <person name="Corradi N."/>
            <person name="Roux C."/>
            <person name="Martin F.M."/>
        </authorList>
    </citation>
    <scope>NUCLEOTIDE SEQUENCE [LARGE SCALE GENOMIC DNA]</scope>
    <source>
        <strain evidence="3 4">DAOM 227022</strain>
    </source>
</reference>
<dbReference type="InterPro" id="IPR011333">
    <property type="entry name" value="SKP1/BTB/POZ_sf"/>
</dbReference>
<dbReference type="InterPro" id="IPR000210">
    <property type="entry name" value="BTB/POZ_dom"/>
</dbReference>
<dbReference type="PROSITE" id="PS50144">
    <property type="entry name" value="MATH"/>
    <property type="match status" value="1"/>
</dbReference>
<dbReference type="SUPFAM" id="SSF49599">
    <property type="entry name" value="TRAF domain-like"/>
    <property type="match status" value="1"/>
</dbReference>
<dbReference type="PANTHER" id="PTHR24413">
    <property type="entry name" value="SPECKLE-TYPE POZ PROTEIN"/>
    <property type="match status" value="1"/>
</dbReference>
<dbReference type="AlphaFoldDB" id="A0A397T7N0"/>
<evidence type="ECO:0000313" key="3">
    <source>
        <dbReference type="EMBL" id="RIA93852.1"/>
    </source>
</evidence>
<dbReference type="SMART" id="SM00225">
    <property type="entry name" value="BTB"/>
    <property type="match status" value="1"/>
</dbReference>
<dbReference type="STRING" id="658196.A0A397T7N0"/>
<feature type="domain" description="BTB" evidence="1">
    <location>
        <begin position="229"/>
        <end position="294"/>
    </location>
</feature>
<dbReference type="CDD" id="cd18186">
    <property type="entry name" value="BTB_POZ_ZBTB_KLHL-like"/>
    <property type="match status" value="1"/>
</dbReference>
<evidence type="ECO:0000259" key="2">
    <source>
        <dbReference type="PROSITE" id="PS50144"/>
    </source>
</evidence>
<proteinExistence type="predicted"/>
<sequence length="423" mass="49763">MSIMESLSYGNRSNENKINSFAKINEETSFTWKIVEFQDLYNCMKNGSFILSEKFSTPNRYNMDNNANIPMHYWRLRLYPRGYTTYPDDLAIFLTAFPSPYENQNLTKSRVIQKFRIELYKLDIGSENSMVTSSESIIHLSTRGFKKSIFKFETNEVGYMIGKKNFCDFKSIFPDNNSFQETTLIIRVYINFEENNENCFTNPIVSQTPAPTTSFVSSFEKFYDDQRFNDVEFSFDEPGPTIRANRFALSSRSSYFDLLFRGELAEVQSRPIPVRGIKPKSFQAIIYYIYTRKLMDDLEMDTLENLYTLIEIFFNEEEIKEIKEKVINKVGKIINIFNWDYILEFSWKIGNEMLKKGGLDFIAENWSEVKQTKQMKRMLKHESLDWVSIIEELVTAEIFNASKLGGQRTNLKEEGEYDEEEDQ</sequence>
<evidence type="ECO:0000313" key="4">
    <source>
        <dbReference type="Proteomes" id="UP000265703"/>
    </source>
</evidence>
<dbReference type="Pfam" id="PF00651">
    <property type="entry name" value="BTB"/>
    <property type="match status" value="1"/>
</dbReference>
<gene>
    <name evidence="3" type="ORF">C1645_803822</name>
</gene>